<keyword evidence="3" id="KW-1185">Reference proteome</keyword>
<feature type="transmembrane region" description="Helical" evidence="1">
    <location>
        <begin position="42"/>
        <end position="66"/>
    </location>
</feature>
<feature type="transmembrane region" description="Helical" evidence="1">
    <location>
        <begin position="217"/>
        <end position="242"/>
    </location>
</feature>
<feature type="transmembrane region" description="Helical" evidence="1">
    <location>
        <begin position="254"/>
        <end position="277"/>
    </location>
</feature>
<reference evidence="2 3" key="1">
    <citation type="submission" date="2016-10" db="EMBL/GenBank/DDBJ databases">
        <authorList>
            <person name="Varghese N."/>
            <person name="Submissions S."/>
        </authorList>
    </citation>
    <scope>NUCLEOTIDE SEQUENCE [LARGE SCALE GENOMIC DNA]</scope>
    <source>
        <strain evidence="2 3">DSM 14526</strain>
    </source>
</reference>
<sequence length="414" mass="47421">MGSVFMMDAKEVRVVMRYIEEKMTTNEFWGDLLLVYLILKPFYIFASGSLQPADFFLMLCFGLLLVTRKTGFIKYPIPSGIWKILRWSVLFAFYQIFINLIWYLILENTNAGNKNYGLYLSCFFILFNLFSVFSCIMIYERIGPLLFQKLIKGFLISATIVAFFSIIQNASSSIRAVAGFNNPNQLGYYAILLLTSCFLFGGYIRSPYKQILFSLSVYLNVISLSKASVLSSAILILYVILFQKYFNVHISKKMTVFLVIFILFILYSFFFGDLSFFNNDTLSALRERILNIRSEGDSNLGSGRGYTRIFEMGSHLLWGMGEGAYYRFQSLTGLEAHSSFVTVFVSYGLVGFLIWMRLLIAMVYSGIRRNLFTVGIFIGVAAYWVTHNGLRNTVLWIIIASYMIMNHSGEKEGT</sequence>
<comment type="caution">
    <text evidence="2">The sequence shown here is derived from an EMBL/GenBank/DDBJ whole genome shotgun (WGS) entry which is preliminary data.</text>
</comment>
<dbReference type="Proteomes" id="UP000199042">
    <property type="component" value="Unassembled WGS sequence"/>
</dbReference>
<evidence type="ECO:0008006" key="4">
    <source>
        <dbReference type="Google" id="ProtNLM"/>
    </source>
</evidence>
<proteinExistence type="predicted"/>
<keyword evidence="1" id="KW-1133">Transmembrane helix</keyword>
<evidence type="ECO:0000256" key="1">
    <source>
        <dbReference type="SAM" id="Phobius"/>
    </source>
</evidence>
<name>A0AB38A119_9LACT</name>
<feature type="transmembrane region" description="Helical" evidence="1">
    <location>
        <begin position="150"/>
        <end position="167"/>
    </location>
</feature>
<gene>
    <name evidence="2" type="ORF">SAMN04488525_103467</name>
</gene>
<feature type="transmembrane region" description="Helical" evidence="1">
    <location>
        <begin position="118"/>
        <end position="138"/>
    </location>
</feature>
<dbReference type="EMBL" id="FNQH01000003">
    <property type="protein sequence ID" value="SEA56635.1"/>
    <property type="molecule type" value="Genomic_DNA"/>
</dbReference>
<protein>
    <recommendedName>
        <fullName evidence="4">O-antigen ligase-related</fullName>
    </recommendedName>
</protein>
<dbReference type="AlphaFoldDB" id="A0AB38A119"/>
<organism evidence="2 3">
    <name type="scientific">Trichococcus collinsii</name>
    <dbReference type="NCBI Taxonomy" id="157076"/>
    <lineage>
        <taxon>Bacteria</taxon>
        <taxon>Bacillati</taxon>
        <taxon>Bacillota</taxon>
        <taxon>Bacilli</taxon>
        <taxon>Lactobacillales</taxon>
        <taxon>Carnobacteriaceae</taxon>
        <taxon>Trichococcus</taxon>
    </lineage>
</organism>
<keyword evidence="1" id="KW-0812">Transmembrane</keyword>
<feature type="transmembrane region" description="Helical" evidence="1">
    <location>
        <begin position="87"/>
        <end position="106"/>
    </location>
</feature>
<keyword evidence="1" id="KW-0472">Membrane</keyword>
<accession>A0AB38A119</accession>
<feature type="transmembrane region" description="Helical" evidence="1">
    <location>
        <begin position="371"/>
        <end position="387"/>
    </location>
</feature>
<feature type="transmembrane region" description="Helical" evidence="1">
    <location>
        <begin position="340"/>
        <end position="364"/>
    </location>
</feature>
<feature type="transmembrane region" description="Helical" evidence="1">
    <location>
        <begin position="187"/>
        <end position="205"/>
    </location>
</feature>
<evidence type="ECO:0000313" key="3">
    <source>
        <dbReference type="Proteomes" id="UP000199042"/>
    </source>
</evidence>
<evidence type="ECO:0000313" key="2">
    <source>
        <dbReference type="EMBL" id="SEA56635.1"/>
    </source>
</evidence>